<accession>A0ABM8WIM7</accession>
<dbReference type="RefSeq" id="WP_377747336.1">
    <property type="nucleotide sequence ID" value="NZ_CAJZAH010000001.1"/>
</dbReference>
<protein>
    <recommendedName>
        <fullName evidence="5">Extra-cytoplasmic solute receptor</fullName>
    </recommendedName>
</protein>
<name>A0ABM8WIM7_9BURK</name>
<dbReference type="Proteomes" id="UP000721236">
    <property type="component" value="Unassembled WGS sequence"/>
</dbReference>
<dbReference type="CDD" id="cd13578">
    <property type="entry name" value="PBP2_Bug27"/>
    <property type="match status" value="1"/>
</dbReference>
<evidence type="ECO:0000313" key="3">
    <source>
        <dbReference type="EMBL" id="CAG9167010.1"/>
    </source>
</evidence>
<dbReference type="Pfam" id="PF03401">
    <property type="entry name" value="TctC"/>
    <property type="match status" value="1"/>
</dbReference>
<evidence type="ECO:0008006" key="5">
    <source>
        <dbReference type="Google" id="ProtNLM"/>
    </source>
</evidence>
<keyword evidence="2" id="KW-0732">Signal</keyword>
<evidence type="ECO:0000313" key="4">
    <source>
        <dbReference type="Proteomes" id="UP000721236"/>
    </source>
</evidence>
<dbReference type="InterPro" id="IPR005064">
    <property type="entry name" value="BUG"/>
</dbReference>
<dbReference type="Gene3D" id="3.40.190.10">
    <property type="entry name" value="Periplasmic binding protein-like II"/>
    <property type="match status" value="1"/>
</dbReference>
<gene>
    <name evidence="3" type="ORF">LMG21510_00622</name>
</gene>
<comment type="caution">
    <text evidence="3">The sequence shown here is derived from an EMBL/GenBank/DDBJ whole genome shotgun (WGS) entry which is preliminary data.</text>
</comment>
<organism evidence="3 4">
    <name type="scientific">Cupriavidus respiraculi</name>
    <dbReference type="NCBI Taxonomy" id="195930"/>
    <lineage>
        <taxon>Bacteria</taxon>
        <taxon>Pseudomonadati</taxon>
        <taxon>Pseudomonadota</taxon>
        <taxon>Betaproteobacteria</taxon>
        <taxon>Burkholderiales</taxon>
        <taxon>Burkholderiaceae</taxon>
        <taxon>Cupriavidus</taxon>
    </lineage>
</organism>
<dbReference type="PIRSF" id="PIRSF017082">
    <property type="entry name" value="YflP"/>
    <property type="match status" value="1"/>
</dbReference>
<dbReference type="Gene3D" id="3.40.190.150">
    <property type="entry name" value="Bordetella uptake gene, domain 1"/>
    <property type="match status" value="1"/>
</dbReference>
<feature type="signal peptide" evidence="2">
    <location>
        <begin position="1"/>
        <end position="30"/>
    </location>
</feature>
<evidence type="ECO:0000256" key="2">
    <source>
        <dbReference type="SAM" id="SignalP"/>
    </source>
</evidence>
<reference evidence="3 4" key="1">
    <citation type="submission" date="2021-08" db="EMBL/GenBank/DDBJ databases">
        <authorList>
            <person name="Peeters C."/>
        </authorList>
    </citation>
    <scope>NUCLEOTIDE SEQUENCE [LARGE SCALE GENOMIC DNA]</scope>
    <source>
        <strain evidence="3 4">LMG 21510</strain>
    </source>
</reference>
<evidence type="ECO:0000256" key="1">
    <source>
        <dbReference type="ARBA" id="ARBA00006987"/>
    </source>
</evidence>
<feature type="chain" id="PRO_5047238340" description="Extra-cytoplasmic solute receptor" evidence="2">
    <location>
        <begin position="31"/>
        <end position="337"/>
    </location>
</feature>
<dbReference type="PANTHER" id="PTHR42928">
    <property type="entry name" value="TRICARBOXYLATE-BINDING PROTEIN"/>
    <property type="match status" value="1"/>
</dbReference>
<sequence length="337" mass="35002">MAIQPRHVFRRSIAAIVAHLALMPLAPVHAGEPDKRGWEPTRPIRLLVPYGPGGSSDVIARAVAAEMSNGLGQAIVVENKGGGQGTIATAEAARATPDGYTLILGHVGTLAVNPAMMPKLAYDPERSFAPVTLLAKVPMIFAVGDKVGAKSLPEFVALARAKPGALNYGSAGNGSAGHLAFEMLKTAAGIDVRHVPYKGTGAQINDLLAGNIDAASAGTPGLLEHARSGRVRIVAVGSAKRLAVLPQVATVAEQGYPGFESSQWFGILAPAGTPAPVVARLNAEAIKALRSASVQRRLEQDSSETIGQGPQQFAAFIKAERTRWARVVSDAKLASSQ</sequence>
<dbReference type="InterPro" id="IPR042100">
    <property type="entry name" value="Bug_dom1"/>
</dbReference>
<keyword evidence="4" id="KW-1185">Reference proteome</keyword>
<proteinExistence type="inferred from homology"/>
<dbReference type="PANTHER" id="PTHR42928:SF5">
    <property type="entry name" value="BLR1237 PROTEIN"/>
    <property type="match status" value="1"/>
</dbReference>
<dbReference type="SUPFAM" id="SSF53850">
    <property type="entry name" value="Periplasmic binding protein-like II"/>
    <property type="match status" value="1"/>
</dbReference>
<comment type="similarity">
    <text evidence="1">Belongs to the UPF0065 (bug) family.</text>
</comment>
<dbReference type="EMBL" id="CAJZAH010000001">
    <property type="protein sequence ID" value="CAG9167010.1"/>
    <property type="molecule type" value="Genomic_DNA"/>
</dbReference>